<sequence>MVLSMNKWKGKVAVVTGASSGIGEAVVKKLVEEGLIVVGLARRLDRMQDQAKKLLGQPGKFHPLECDLSVESNILACFDYIRKTIGPVHVLVNNAGCCNNTTLSEGDTSSWNQVFAVNVLGLCIATREAVKDMKNNSVEGHIIHVNSIAGHFSVNIDNLNVYPASKFAVTALSDTLRKELAKSKRKIKVTSISPGVVATELFAVSGLQDIQESIEKEAVPALAPEDIADAIGYILSTPPIVNISELTIQPVNEML</sequence>
<evidence type="ECO:0000313" key="5">
    <source>
        <dbReference type="Proteomes" id="UP001153636"/>
    </source>
</evidence>
<dbReference type="PRINTS" id="PR00081">
    <property type="entry name" value="GDHRDH"/>
</dbReference>
<dbReference type="SUPFAM" id="SSF51735">
    <property type="entry name" value="NAD(P)-binding Rossmann-fold domains"/>
    <property type="match status" value="1"/>
</dbReference>
<keyword evidence="5" id="KW-1185">Reference proteome</keyword>
<dbReference type="InterPro" id="IPR036291">
    <property type="entry name" value="NAD(P)-bd_dom_sf"/>
</dbReference>
<dbReference type="PRINTS" id="PR00080">
    <property type="entry name" value="SDRFAMILY"/>
</dbReference>
<comment type="similarity">
    <text evidence="1 3">Belongs to the short-chain dehydrogenases/reductases (SDR) family.</text>
</comment>
<dbReference type="EMBL" id="OV651822">
    <property type="protein sequence ID" value="CAH1100405.1"/>
    <property type="molecule type" value="Genomic_DNA"/>
</dbReference>
<dbReference type="FunFam" id="3.40.50.720:FF:000047">
    <property type="entry name" value="NADP-dependent L-serine/L-allo-threonine dehydrogenase"/>
    <property type="match status" value="1"/>
</dbReference>
<proteinExistence type="inferred from homology"/>
<evidence type="ECO:0000256" key="1">
    <source>
        <dbReference type="ARBA" id="ARBA00006484"/>
    </source>
</evidence>
<name>A0A9P0CID0_9CUCU</name>
<evidence type="ECO:0008006" key="6">
    <source>
        <dbReference type="Google" id="ProtNLM"/>
    </source>
</evidence>
<dbReference type="AlphaFoldDB" id="A0A9P0CID0"/>
<dbReference type="Gene3D" id="3.40.50.720">
    <property type="entry name" value="NAD(P)-binding Rossmann-like Domain"/>
    <property type="match status" value="1"/>
</dbReference>
<accession>A0A9P0CID0</accession>
<dbReference type="Proteomes" id="UP001153636">
    <property type="component" value="Chromosome 10"/>
</dbReference>
<dbReference type="GO" id="GO:0016616">
    <property type="term" value="F:oxidoreductase activity, acting on the CH-OH group of donors, NAD or NADP as acceptor"/>
    <property type="evidence" value="ECO:0007669"/>
    <property type="project" value="UniProtKB-ARBA"/>
</dbReference>
<dbReference type="PROSITE" id="PS00061">
    <property type="entry name" value="ADH_SHORT"/>
    <property type="match status" value="1"/>
</dbReference>
<dbReference type="PANTHER" id="PTHR43115:SF4">
    <property type="entry name" value="DEHYDROGENASE_REDUCTASE SDR FAMILY MEMBER 11"/>
    <property type="match status" value="1"/>
</dbReference>
<keyword evidence="2" id="KW-0560">Oxidoreductase</keyword>
<organism evidence="4 5">
    <name type="scientific">Psylliodes chrysocephalus</name>
    <dbReference type="NCBI Taxonomy" id="3402493"/>
    <lineage>
        <taxon>Eukaryota</taxon>
        <taxon>Metazoa</taxon>
        <taxon>Ecdysozoa</taxon>
        <taxon>Arthropoda</taxon>
        <taxon>Hexapoda</taxon>
        <taxon>Insecta</taxon>
        <taxon>Pterygota</taxon>
        <taxon>Neoptera</taxon>
        <taxon>Endopterygota</taxon>
        <taxon>Coleoptera</taxon>
        <taxon>Polyphaga</taxon>
        <taxon>Cucujiformia</taxon>
        <taxon>Chrysomeloidea</taxon>
        <taxon>Chrysomelidae</taxon>
        <taxon>Galerucinae</taxon>
        <taxon>Alticini</taxon>
        <taxon>Psylliodes</taxon>
    </lineage>
</organism>
<dbReference type="Pfam" id="PF00106">
    <property type="entry name" value="adh_short"/>
    <property type="match status" value="1"/>
</dbReference>
<evidence type="ECO:0000256" key="3">
    <source>
        <dbReference type="RuleBase" id="RU000363"/>
    </source>
</evidence>
<protein>
    <recommendedName>
        <fullName evidence="6">Farnesol dehydrogenase-like</fullName>
    </recommendedName>
</protein>
<evidence type="ECO:0000313" key="4">
    <source>
        <dbReference type="EMBL" id="CAH1100405.1"/>
    </source>
</evidence>
<dbReference type="PANTHER" id="PTHR43115">
    <property type="entry name" value="DEHYDROGENASE/REDUCTASE SDR FAMILY MEMBER 11"/>
    <property type="match status" value="1"/>
</dbReference>
<gene>
    <name evidence="4" type="ORF">PSYICH_LOCUS1996</name>
</gene>
<reference evidence="4" key="1">
    <citation type="submission" date="2022-01" db="EMBL/GenBank/DDBJ databases">
        <authorList>
            <person name="King R."/>
        </authorList>
    </citation>
    <scope>NUCLEOTIDE SEQUENCE</scope>
</reference>
<evidence type="ECO:0000256" key="2">
    <source>
        <dbReference type="ARBA" id="ARBA00023002"/>
    </source>
</evidence>
<dbReference type="InterPro" id="IPR002347">
    <property type="entry name" value="SDR_fam"/>
</dbReference>
<dbReference type="OrthoDB" id="1933717at2759"/>
<dbReference type="InterPro" id="IPR020904">
    <property type="entry name" value="Sc_DH/Rdtase_CS"/>
</dbReference>